<comment type="caution">
    <text evidence="7">The sequence shown here is derived from an EMBL/GenBank/DDBJ whole genome shotgun (WGS) entry which is preliminary data.</text>
</comment>
<dbReference type="Pfam" id="PF00561">
    <property type="entry name" value="Abhydrolase_1"/>
    <property type="match status" value="1"/>
</dbReference>
<dbReference type="OrthoDB" id="425534at2759"/>
<protein>
    <submittedName>
        <fullName evidence="7">Tap domain-containingprotein</fullName>
    </submittedName>
</protein>
<dbReference type="Proteomes" id="UP000605986">
    <property type="component" value="Unassembled WGS sequence"/>
</dbReference>
<dbReference type="GO" id="GO:0016787">
    <property type="term" value="F:hydrolase activity"/>
    <property type="evidence" value="ECO:0007669"/>
    <property type="project" value="UniProtKB-KW"/>
</dbReference>
<comment type="similarity">
    <text evidence="1">Belongs to the peptidase S33 family.</text>
</comment>
<dbReference type="Gene3D" id="3.40.50.1820">
    <property type="entry name" value="alpha/beta hydrolase"/>
    <property type="match status" value="1"/>
</dbReference>
<proteinExistence type="inferred from homology"/>
<feature type="domain" description="Peptidase S33 tripeptidyl aminopeptidase-like C-terminal" evidence="6">
    <location>
        <begin position="544"/>
        <end position="634"/>
    </location>
</feature>
<keyword evidence="4" id="KW-1133">Transmembrane helix</keyword>
<feature type="domain" description="AB hydrolase-1" evidence="5">
    <location>
        <begin position="193"/>
        <end position="381"/>
    </location>
</feature>
<feature type="transmembrane region" description="Helical" evidence="4">
    <location>
        <begin position="21"/>
        <end position="41"/>
    </location>
</feature>
<evidence type="ECO:0000313" key="7">
    <source>
        <dbReference type="EMBL" id="KAF4456161.1"/>
    </source>
</evidence>
<evidence type="ECO:0000256" key="4">
    <source>
        <dbReference type="SAM" id="Phobius"/>
    </source>
</evidence>
<evidence type="ECO:0000256" key="1">
    <source>
        <dbReference type="ARBA" id="ARBA00010088"/>
    </source>
</evidence>
<dbReference type="EMBL" id="JAADJG010000067">
    <property type="protein sequence ID" value="KAF4456161.1"/>
    <property type="molecule type" value="Genomic_DNA"/>
</dbReference>
<evidence type="ECO:0000256" key="3">
    <source>
        <dbReference type="SAM" id="MobiDB-lite"/>
    </source>
</evidence>
<dbReference type="InterPro" id="IPR029058">
    <property type="entry name" value="AB_hydrolase_fold"/>
</dbReference>
<feature type="compositionally biased region" description="Polar residues" evidence="3">
    <location>
        <begin position="178"/>
        <end position="193"/>
    </location>
</feature>
<keyword evidence="4" id="KW-0472">Membrane</keyword>
<sequence length="651" mass="72921">MKGIDLPSRIAGRQKWRVGRYAAPAMPLILIIVTLICLAWLDRFPAVLPTLSSPPPRYKGTTDPVPALSYGKFPKASDPFRFIPCTNKTLPPSLHDPNPVQTWADSFDSDPENWSWGSSSHNDSNTEHRHTFAGRGIYLCGYLDLPLDYYNDFDTRIVRLAITKFQASGLALAHGESPNRQIQPAPGQKSNRTIVIEPGGPGGSGTGDLWEEGEEVSQRLSQGQFDVLGWDPRGVNASQPALSCYPDAADRDRWKLLRRKHREELADPIAHLRTVDAINNATFYACHELYGDLGRFLSTTSITLDLEEIRKALGEDEITGYLTSYGTAIGQTYASMFPDRVGRLIFDGTDNYKNYRHLGGFASYSLDNVTDAWRDGFLGGCIAAGPEHCALAKPPVNSLSGTVTLEDLEFRMERLFQSLLAQPRPGFTESGGPALITHSQLALMLYMTLYNPKSWPEEAQMLLELEAGNSTLAAKLVEFPWYHSPTSPLHRDISPEEYMWLVVCADSSDSPQPQEGLLWWDNFWSNMTDQSWLSASFRMSTVFPCRHFNTYWSQPRHIHRGDLTDEMKTPIIFIAGTYDPATPLRHAQKLAKEMGNSARLVIHHGYGHSSQAHVSNCTNDITRAYMLNGTLPTDLETHCYANQKPYLFRED</sequence>
<name>A0A8H4KU21_9HYPO</name>
<evidence type="ECO:0000259" key="5">
    <source>
        <dbReference type="Pfam" id="PF00561"/>
    </source>
</evidence>
<accession>A0A8H4KU21</accession>
<keyword evidence="2" id="KW-0378">Hydrolase</keyword>
<dbReference type="SUPFAM" id="SSF53474">
    <property type="entry name" value="alpha/beta-Hydrolases"/>
    <property type="match status" value="1"/>
</dbReference>
<keyword evidence="8" id="KW-1185">Reference proteome</keyword>
<evidence type="ECO:0000256" key="2">
    <source>
        <dbReference type="ARBA" id="ARBA00022801"/>
    </source>
</evidence>
<dbReference type="AlphaFoldDB" id="A0A8H4KU21"/>
<feature type="region of interest" description="Disordered" evidence="3">
    <location>
        <begin position="175"/>
        <end position="210"/>
    </location>
</feature>
<organism evidence="7 8">
    <name type="scientific">Fusarium austroafricanum</name>
    <dbReference type="NCBI Taxonomy" id="2364996"/>
    <lineage>
        <taxon>Eukaryota</taxon>
        <taxon>Fungi</taxon>
        <taxon>Dikarya</taxon>
        <taxon>Ascomycota</taxon>
        <taxon>Pezizomycotina</taxon>
        <taxon>Sordariomycetes</taxon>
        <taxon>Hypocreomycetidae</taxon>
        <taxon>Hypocreales</taxon>
        <taxon>Nectriaceae</taxon>
        <taxon>Fusarium</taxon>
        <taxon>Fusarium concolor species complex</taxon>
    </lineage>
</organism>
<evidence type="ECO:0000313" key="8">
    <source>
        <dbReference type="Proteomes" id="UP000605986"/>
    </source>
</evidence>
<dbReference type="PANTHER" id="PTHR43248">
    <property type="entry name" value="2-SUCCINYL-6-HYDROXY-2,4-CYCLOHEXADIENE-1-CARBOXYLATE SYNTHASE"/>
    <property type="match status" value="1"/>
</dbReference>
<dbReference type="InterPro" id="IPR000073">
    <property type="entry name" value="AB_hydrolase_1"/>
</dbReference>
<reference evidence="7" key="1">
    <citation type="submission" date="2020-01" db="EMBL/GenBank/DDBJ databases">
        <title>Identification and distribution of gene clusters putatively required for synthesis of sphingolipid metabolism inhibitors in phylogenetically diverse species of the filamentous fungus Fusarium.</title>
        <authorList>
            <person name="Kim H.-S."/>
            <person name="Busman M."/>
            <person name="Brown D.W."/>
            <person name="Divon H."/>
            <person name="Uhlig S."/>
            <person name="Proctor R.H."/>
        </authorList>
    </citation>
    <scope>NUCLEOTIDE SEQUENCE</scope>
    <source>
        <strain evidence="7">NRRL 53441</strain>
    </source>
</reference>
<gene>
    <name evidence="7" type="ORF">F53441_1645</name>
</gene>
<evidence type="ECO:0000259" key="6">
    <source>
        <dbReference type="Pfam" id="PF08386"/>
    </source>
</evidence>
<keyword evidence="4" id="KW-0812">Transmembrane</keyword>
<dbReference type="InterPro" id="IPR051601">
    <property type="entry name" value="Serine_prot/Carboxylest_S33"/>
</dbReference>
<dbReference type="InterPro" id="IPR013595">
    <property type="entry name" value="Pept_S33_TAP-like_C"/>
</dbReference>
<dbReference type="PANTHER" id="PTHR43248:SF25">
    <property type="entry name" value="AB HYDROLASE-1 DOMAIN-CONTAINING PROTEIN-RELATED"/>
    <property type="match status" value="1"/>
</dbReference>
<dbReference type="Pfam" id="PF08386">
    <property type="entry name" value="Abhydrolase_4"/>
    <property type="match status" value="1"/>
</dbReference>